<evidence type="ECO:0000313" key="2">
    <source>
        <dbReference type="EMBL" id="MFC0540391.1"/>
    </source>
</evidence>
<reference evidence="2 3" key="1">
    <citation type="submission" date="2024-09" db="EMBL/GenBank/DDBJ databases">
        <authorList>
            <person name="Sun Q."/>
            <person name="Mori K."/>
        </authorList>
    </citation>
    <scope>NUCLEOTIDE SEQUENCE [LARGE SCALE GENOMIC DNA]</scope>
    <source>
        <strain evidence="2 3">TBRC 1432</strain>
    </source>
</reference>
<protein>
    <submittedName>
        <fullName evidence="2">Flavodoxin family protein</fullName>
    </submittedName>
</protein>
<dbReference type="EMBL" id="JBHLUD010000001">
    <property type="protein sequence ID" value="MFC0540391.1"/>
    <property type="molecule type" value="Genomic_DNA"/>
</dbReference>
<dbReference type="InterPro" id="IPR005025">
    <property type="entry name" value="FMN_Rdtase-like_dom"/>
</dbReference>
<name>A0ABV6MKE1_9PSEU</name>
<evidence type="ECO:0000313" key="3">
    <source>
        <dbReference type="Proteomes" id="UP001589810"/>
    </source>
</evidence>
<dbReference type="PANTHER" id="PTHR30546:SF23">
    <property type="entry name" value="FLAVOPROTEIN-LIKE PROTEIN YCP4-RELATED"/>
    <property type="match status" value="1"/>
</dbReference>
<dbReference type="Pfam" id="PF03358">
    <property type="entry name" value="FMN_red"/>
    <property type="match status" value="1"/>
</dbReference>
<dbReference type="InterPro" id="IPR029039">
    <property type="entry name" value="Flavoprotein-like_sf"/>
</dbReference>
<keyword evidence="3" id="KW-1185">Reference proteome</keyword>
<dbReference type="SUPFAM" id="SSF52218">
    <property type="entry name" value="Flavoproteins"/>
    <property type="match status" value="1"/>
</dbReference>
<sequence>MAISVHVAVAYHGGTGHTARFAGAVHAGAASVSGCESTLVSVDTIDEAGWAALDAAHAIVFGAPTYMGTASAAFHAFAEATSRRFLRQTWLDKLAGGFTNSGDKYGDKASTLGYFQTLAAQHGMTWVNLGLKSGWNTVRGSEHDQNRLGFHSGAAAQSLLGTRPEDVHASDLATAEHLGRRVAEQATVFVAGRAALAPVS</sequence>
<dbReference type="Proteomes" id="UP001589810">
    <property type="component" value="Unassembled WGS sequence"/>
</dbReference>
<comment type="caution">
    <text evidence="2">The sequence shown here is derived from an EMBL/GenBank/DDBJ whole genome shotgun (WGS) entry which is preliminary data.</text>
</comment>
<dbReference type="Gene3D" id="3.40.50.360">
    <property type="match status" value="1"/>
</dbReference>
<organism evidence="2 3">
    <name type="scientific">Kutzneria chonburiensis</name>
    <dbReference type="NCBI Taxonomy" id="1483604"/>
    <lineage>
        <taxon>Bacteria</taxon>
        <taxon>Bacillati</taxon>
        <taxon>Actinomycetota</taxon>
        <taxon>Actinomycetes</taxon>
        <taxon>Pseudonocardiales</taxon>
        <taxon>Pseudonocardiaceae</taxon>
        <taxon>Kutzneria</taxon>
    </lineage>
</organism>
<dbReference type="PANTHER" id="PTHR30546">
    <property type="entry name" value="FLAVODOXIN-RELATED PROTEIN WRBA-RELATED"/>
    <property type="match status" value="1"/>
</dbReference>
<dbReference type="InterPro" id="IPR008254">
    <property type="entry name" value="Flavodoxin/NO_synth"/>
</dbReference>
<gene>
    <name evidence="2" type="ORF">ACFFH7_02810</name>
</gene>
<proteinExistence type="predicted"/>
<feature type="domain" description="Flavodoxin-like" evidence="1">
    <location>
        <begin position="7"/>
        <end position="155"/>
    </location>
</feature>
<dbReference type="RefSeq" id="WP_273939166.1">
    <property type="nucleotide sequence ID" value="NZ_CP097263.1"/>
</dbReference>
<dbReference type="PROSITE" id="PS50902">
    <property type="entry name" value="FLAVODOXIN_LIKE"/>
    <property type="match status" value="1"/>
</dbReference>
<accession>A0ABV6MKE1</accession>
<evidence type="ECO:0000259" key="1">
    <source>
        <dbReference type="PROSITE" id="PS50902"/>
    </source>
</evidence>